<keyword evidence="2" id="KW-1185">Reference proteome</keyword>
<dbReference type="EMBL" id="FXAH01000004">
    <property type="protein sequence ID" value="SMF24080.1"/>
    <property type="molecule type" value="Genomic_DNA"/>
</dbReference>
<reference evidence="2" key="1">
    <citation type="submission" date="2017-04" db="EMBL/GenBank/DDBJ databases">
        <authorList>
            <person name="Varghese N."/>
            <person name="Submissions S."/>
        </authorList>
    </citation>
    <scope>NUCLEOTIDE SEQUENCE [LARGE SCALE GENOMIC DNA]</scope>
    <source>
        <strain evidence="2">Ballard 720</strain>
    </source>
</reference>
<name>A0A1X7DZ19_TRICW</name>
<accession>A0A1X7DZ19</accession>
<dbReference type="Proteomes" id="UP000192911">
    <property type="component" value="Unassembled WGS sequence"/>
</dbReference>
<dbReference type="STRING" id="28094.SAMN06295900_104252"/>
<sequence>MDKLVNLASLPKEEAIAQVFNLARDVFRQKDVFDEVWEETRSAFINKHLPKACGQSDEEFGELTEAACDAFDAGFEKAFSDVQPAATLDRVSDMLNDESAAAWQVFNVLAFMVEAVADDTPDGLPIRCTLVNLREQVEKLATNLMGLVHNAKLETGGADHA</sequence>
<organism evidence="1 2">
    <name type="scientific">Trinickia caryophylli</name>
    <name type="common">Paraburkholderia caryophylli</name>
    <dbReference type="NCBI Taxonomy" id="28094"/>
    <lineage>
        <taxon>Bacteria</taxon>
        <taxon>Pseudomonadati</taxon>
        <taxon>Pseudomonadota</taxon>
        <taxon>Betaproteobacteria</taxon>
        <taxon>Burkholderiales</taxon>
        <taxon>Burkholderiaceae</taxon>
        <taxon>Trinickia</taxon>
    </lineage>
</organism>
<dbReference type="RefSeq" id="WP_085226961.1">
    <property type="nucleotide sequence ID" value="NZ_BSQD01000005.1"/>
</dbReference>
<gene>
    <name evidence="1" type="ORF">SAMN06295900_104252</name>
</gene>
<dbReference type="GeneID" id="95551486"/>
<dbReference type="OrthoDB" id="9101323at2"/>
<protein>
    <submittedName>
        <fullName evidence="1">Uncharacterized protein</fullName>
    </submittedName>
</protein>
<evidence type="ECO:0000313" key="2">
    <source>
        <dbReference type="Proteomes" id="UP000192911"/>
    </source>
</evidence>
<evidence type="ECO:0000313" key="1">
    <source>
        <dbReference type="EMBL" id="SMF24080.1"/>
    </source>
</evidence>
<dbReference type="AlphaFoldDB" id="A0A1X7DZ19"/>
<proteinExistence type="predicted"/>